<evidence type="ECO:0000313" key="2">
    <source>
        <dbReference type="EMBL" id="KAF2584788.1"/>
    </source>
</evidence>
<name>A0A8S9JSV9_BRACR</name>
<comment type="caution">
    <text evidence="2">The sequence shown here is derived from an EMBL/GenBank/DDBJ whole genome shotgun (WGS) entry which is preliminary data.</text>
</comment>
<dbReference type="InterPro" id="IPR026960">
    <property type="entry name" value="RVT-Znf"/>
</dbReference>
<gene>
    <name evidence="2" type="ORF">F2Q70_00036845</name>
</gene>
<protein>
    <recommendedName>
        <fullName evidence="1">Reverse transcriptase zinc-binding domain-containing protein</fullName>
    </recommendedName>
</protein>
<proteinExistence type="predicted"/>
<organism evidence="2">
    <name type="scientific">Brassica cretica</name>
    <name type="common">Mustard</name>
    <dbReference type="NCBI Taxonomy" id="69181"/>
    <lineage>
        <taxon>Eukaryota</taxon>
        <taxon>Viridiplantae</taxon>
        <taxon>Streptophyta</taxon>
        <taxon>Embryophyta</taxon>
        <taxon>Tracheophyta</taxon>
        <taxon>Spermatophyta</taxon>
        <taxon>Magnoliopsida</taxon>
        <taxon>eudicotyledons</taxon>
        <taxon>Gunneridae</taxon>
        <taxon>Pentapetalae</taxon>
        <taxon>rosids</taxon>
        <taxon>malvids</taxon>
        <taxon>Brassicales</taxon>
        <taxon>Brassicaceae</taxon>
        <taxon>Brassiceae</taxon>
        <taxon>Brassica</taxon>
    </lineage>
</organism>
<dbReference type="EMBL" id="QGKY02000246">
    <property type="protein sequence ID" value="KAF2584788.1"/>
    <property type="molecule type" value="Genomic_DNA"/>
</dbReference>
<dbReference type="AlphaFoldDB" id="A0A8S9JSV9"/>
<evidence type="ECO:0000259" key="1">
    <source>
        <dbReference type="Pfam" id="PF13966"/>
    </source>
</evidence>
<accession>A0A8S9JSV9</accession>
<sequence>MYSPEKHEFGTEKLLKINSLLWWKKLYSSARVLQELKTRTPGYSTNRVRILQNLDTYHNDCTQQLCPQTIRFQQTSTGIKMIWKAQLLPKIQLFLWKVMQNAVPTSENLQKRGLLKNTNSIRCGERETTVHLFFHCHFAQRVWELALWSSPANLTQALSFGEKLVASYQRINLPPVGTNINLFPWIVWNLWIVRNQLLFENMTFSLQDCLSKSVITAREWTTAQDAQPKITPCQITRQRLGWLFTDKNLTEIGSVRSARLLRSDRAQADARSLRSDRAFVPLGRYVATEHPFRSIATQRPSSSETSIQH</sequence>
<dbReference type="Pfam" id="PF13966">
    <property type="entry name" value="zf-RVT"/>
    <property type="match status" value="1"/>
</dbReference>
<feature type="domain" description="Reverse transcriptase zinc-binding" evidence="1">
    <location>
        <begin position="74"/>
        <end position="143"/>
    </location>
</feature>
<reference evidence="2" key="1">
    <citation type="submission" date="2019-12" db="EMBL/GenBank/DDBJ databases">
        <title>Genome sequencing and annotation of Brassica cretica.</title>
        <authorList>
            <person name="Studholme D.J."/>
            <person name="Sarris P.F."/>
        </authorList>
    </citation>
    <scope>NUCLEOTIDE SEQUENCE</scope>
    <source>
        <strain evidence="2">PFS-102/07</strain>
        <tissue evidence="2">Leaf</tissue>
    </source>
</reference>